<sequence>MLCRSFLVFLAIFVYVECDPCPKGWILFENECYLITGNSSNFAGARNFCLANGGDLVSIHDNATNYFIQSQLVPNIVRYWIGLTCNESKGAGANALCTWLDGTPYNYQDWTTGGPDGATGGAACANKSCLVTMLDSGKWDDHGDFAPFGIACQRKCNPTTTPVPTKTSTTPTTPPLGTCPTSAGYYWGNCNYALNILLGSPWCFSSQDTPNLNNEQSCGLLGLGVRACCKKA</sequence>
<evidence type="ECO:0000313" key="4">
    <source>
        <dbReference type="WBParaSite" id="ACRNAN_scaffold1676.g30049.t1"/>
    </source>
</evidence>
<dbReference type="PROSITE" id="PS50041">
    <property type="entry name" value="C_TYPE_LECTIN_2"/>
    <property type="match status" value="1"/>
</dbReference>
<dbReference type="Proteomes" id="UP000887540">
    <property type="component" value="Unplaced"/>
</dbReference>
<dbReference type="InterPro" id="IPR016186">
    <property type="entry name" value="C-type_lectin-like/link_sf"/>
</dbReference>
<feature type="signal peptide" evidence="1">
    <location>
        <begin position="1"/>
        <end position="18"/>
    </location>
</feature>
<dbReference type="SMART" id="SM00034">
    <property type="entry name" value="CLECT"/>
    <property type="match status" value="1"/>
</dbReference>
<name>A0A914CZH6_9BILA</name>
<dbReference type="InterPro" id="IPR016187">
    <property type="entry name" value="CTDL_fold"/>
</dbReference>
<feature type="chain" id="PRO_5036942726" evidence="1">
    <location>
        <begin position="19"/>
        <end position="232"/>
    </location>
</feature>
<dbReference type="InterPro" id="IPR001304">
    <property type="entry name" value="C-type_lectin-like"/>
</dbReference>
<dbReference type="Gene3D" id="3.10.100.10">
    <property type="entry name" value="Mannose-Binding Protein A, subunit A"/>
    <property type="match status" value="1"/>
</dbReference>
<reference evidence="4" key="1">
    <citation type="submission" date="2022-11" db="UniProtKB">
        <authorList>
            <consortium name="WormBaseParasite"/>
        </authorList>
    </citation>
    <scope>IDENTIFICATION</scope>
</reference>
<accession>A0A914CZH6</accession>
<organism evidence="3 4">
    <name type="scientific">Acrobeloides nanus</name>
    <dbReference type="NCBI Taxonomy" id="290746"/>
    <lineage>
        <taxon>Eukaryota</taxon>
        <taxon>Metazoa</taxon>
        <taxon>Ecdysozoa</taxon>
        <taxon>Nematoda</taxon>
        <taxon>Chromadorea</taxon>
        <taxon>Rhabditida</taxon>
        <taxon>Tylenchina</taxon>
        <taxon>Cephalobomorpha</taxon>
        <taxon>Cephaloboidea</taxon>
        <taxon>Cephalobidae</taxon>
        <taxon>Acrobeloides</taxon>
    </lineage>
</organism>
<keyword evidence="1" id="KW-0732">Signal</keyword>
<evidence type="ECO:0000256" key="1">
    <source>
        <dbReference type="SAM" id="SignalP"/>
    </source>
</evidence>
<dbReference type="PANTHER" id="PTHR22803">
    <property type="entry name" value="MANNOSE, PHOSPHOLIPASE, LECTIN RECEPTOR RELATED"/>
    <property type="match status" value="1"/>
</dbReference>
<protein>
    <submittedName>
        <fullName evidence="4">C-type lectin domain-containing protein</fullName>
    </submittedName>
</protein>
<dbReference type="SUPFAM" id="SSF56436">
    <property type="entry name" value="C-type lectin-like"/>
    <property type="match status" value="1"/>
</dbReference>
<dbReference type="CDD" id="cd00037">
    <property type="entry name" value="CLECT"/>
    <property type="match status" value="1"/>
</dbReference>
<dbReference type="InterPro" id="IPR050111">
    <property type="entry name" value="C-type_lectin/snaclec_domain"/>
</dbReference>
<keyword evidence="3" id="KW-1185">Reference proteome</keyword>
<dbReference type="AlphaFoldDB" id="A0A914CZH6"/>
<proteinExistence type="predicted"/>
<dbReference type="WBParaSite" id="ACRNAN_scaffold1676.g30049.t1">
    <property type="protein sequence ID" value="ACRNAN_scaffold1676.g30049.t1"/>
    <property type="gene ID" value="ACRNAN_scaffold1676.g30049"/>
</dbReference>
<evidence type="ECO:0000259" key="2">
    <source>
        <dbReference type="PROSITE" id="PS50041"/>
    </source>
</evidence>
<dbReference type="Pfam" id="PF00059">
    <property type="entry name" value="Lectin_C"/>
    <property type="match status" value="1"/>
</dbReference>
<feature type="domain" description="C-type lectin" evidence="2">
    <location>
        <begin position="28"/>
        <end position="153"/>
    </location>
</feature>
<evidence type="ECO:0000313" key="3">
    <source>
        <dbReference type="Proteomes" id="UP000887540"/>
    </source>
</evidence>